<reference evidence="3" key="1">
    <citation type="journal article" date="2020" name="Stud. Mycol.">
        <title>101 Dothideomycetes genomes: A test case for predicting lifestyles and emergence of pathogens.</title>
        <authorList>
            <person name="Haridas S."/>
            <person name="Albert R."/>
            <person name="Binder M."/>
            <person name="Bloem J."/>
            <person name="LaButti K."/>
            <person name="Salamov A."/>
            <person name="Andreopoulos B."/>
            <person name="Baker S."/>
            <person name="Barry K."/>
            <person name="Bills G."/>
            <person name="Bluhm B."/>
            <person name="Cannon C."/>
            <person name="Castanera R."/>
            <person name="Culley D."/>
            <person name="Daum C."/>
            <person name="Ezra D."/>
            <person name="Gonzalez J."/>
            <person name="Henrissat B."/>
            <person name="Kuo A."/>
            <person name="Liang C."/>
            <person name="Lipzen A."/>
            <person name="Lutzoni F."/>
            <person name="Magnuson J."/>
            <person name="Mondo S."/>
            <person name="Nolan M."/>
            <person name="Ohm R."/>
            <person name="Pangilinan J."/>
            <person name="Park H.-J."/>
            <person name="Ramirez L."/>
            <person name="Alfaro M."/>
            <person name="Sun H."/>
            <person name="Tritt A."/>
            <person name="Yoshinaga Y."/>
            <person name="Zwiers L.-H."/>
            <person name="Turgeon B."/>
            <person name="Goodwin S."/>
            <person name="Spatafora J."/>
            <person name="Crous P."/>
            <person name="Grigoriev I."/>
        </authorList>
    </citation>
    <scope>NUCLEOTIDE SEQUENCE [LARGE SCALE GENOMIC DNA]</scope>
    <source>
        <strain evidence="3">CECT 20119</strain>
    </source>
</reference>
<protein>
    <submittedName>
        <fullName evidence="2">Uncharacterized protein</fullName>
    </submittedName>
</protein>
<evidence type="ECO:0000313" key="3">
    <source>
        <dbReference type="Proteomes" id="UP000799538"/>
    </source>
</evidence>
<dbReference type="EMBL" id="ML992502">
    <property type="protein sequence ID" value="KAF2226322.1"/>
    <property type="molecule type" value="Genomic_DNA"/>
</dbReference>
<keyword evidence="3" id="KW-1185">Reference proteome</keyword>
<evidence type="ECO:0000313" key="2">
    <source>
        <dbReference type="EMBL" id="KAF2226322.1"/>
    </source>
</evidence>
<proteinExistence type="predicted"/>
<sequence>MENSIPIRKRQRVGAKKKESKIGSARVHACKTSKTQKRCRNKRMREFWLGGRRARIFHLFDTMERRLSRMMKRQTGRRHIIDEAPIVGDQGTTFSRTRPHHHSNRIDQLVSGCSFTSFVSSSLHFRPHQSYQAEQLAFPLPCLSFPPPPSAIDSRAITRLRRMITIRTTFRMSF</sequence>
<accession>A0A6A6GKN5</accession>
<organism evidence="2 3">
    <name type="scientific">Elsinoe ampelina</name>
    <dbReference type="NCBI Taxonomy" id="302913"/>
    <lineage>
        <taxon>Eukaryota</taxon>
        <taxon>Fungi</taxon>
        <taxon>Dikarya</taxon>
        <taxon>Ascomycota</taxon>
        <taxon>Pezizomycotina</taxon>
        <taxon>Dothideomycetes</taxon>
        <taxon>Dothideomycetidae</taxon>
        <taxon>Myriangiales</taxon>
        <taxon>Elsinoaceae</taxon>
        <taxon>Elsinoe</taxon>
    </lineage>
</organism>
<evidence type="ECO:0000256" key="1">
    <source>
        <dbReference type="SAM" id="MobiDB-lite"/>
    </source>
</evidence>
<dbReference type="AlphaFoldDB" id="A0A6A6GKN5"/>
<gene>
    <name evidence="2" type="ORF">BDZ85DRAFT_48800</name>
</gene>
<name>A0A6A6GKN5_9PEZI</name>
<feature type="region of interest" description="Disordered" evidence="1">
    <location>
        <begin position="1"/>
        <end position="22"/>
    </location>
</feature>
<dbReference type="Proteomes" id="UP000799538">
    <property type="component" value="Unassembled WGS sequence"/>
</dbReference>